<accession>A0ABP7MCF2</accession>
<name>A0ABP7MCF2_9GAMM</name>
<proteinExistence type="predicted"/>
<evidence type="ECO:0008006" key="4">
    <source>
        <dbReference type="Google" id="ProtNLM"/>
    </source>
</evidence>
<keyword evidence="1" id="KW-1133">Transmembrane helix</keyword>
<evidence type="ECO:0000256" key="1">
    <source>
        <dbReference type="SAM" id="Phobius"/>
    </source>
</evidence>
<dbReference type="Gene3D" id="1.20.120.10">
    <property type="entry name" value="Cytochrome c/b562"/>
    <property type="match status" value="1"/>
</dbReference>
<dbReference type="Proteomes" id="UP001501727">
    <property type="component" value="Unassembled WGS sequence"/>
</dbReference>
<keyword evidence="1" id="KW-0472">Membrane</keyword>
<dbReference type="EMBL" id="BAAAZU010000004">
    <property type="protein sequence ID" value="GAA3919774.1"/>
    <property type="molecule type" value="Genomic_DNA"/>
</dbReference>
<dbReference type="RefSeq" id="WP_344759019.1">
    <property type="nucleotide sequence ID" value="NZ_BAAAZU010000004.1"/>
</dbReference>
<dbReference type="InterPro" id="IPR010980">
    <property type="entry name" value="Cyt_c/b562"/>
</dbReference>
<gene>
    <name evidence="2" type="ORF">GCM10022229_11740</name>
</gene>
<sequence>MSTTPEANPATPGKPSAASRYLFVLLVGLVIGAVAVVMILRTLEARKTWQDRYPIATMDLFQAQMAQLKASTEANRCGATDTLPRLKTLRALADGLEPAFGDLGEDTRFSKHASDMRAVLDASLASPPLNCEGVKATAGKIGEACKACHQDFRG</sequence>
<comment type="caution">
    <text evidence="2">The sequence shown here is derived from an EMBL/GenBank/DDBJ whole genome shotgun (WGS) entry which is preliminary data.</text>
</comment>
<protein>
    <recommendedName>
        <fullName evidence="4">Cytochrome c</fullName>
    </recommendedName>
</protein>
<dbReference type="SUPFAM" id="SSF47175">
    <property type="entry name" value="Cytochromes"/>
    <property type="match status" value="1"/>
</dbReference>
<keyword evidence="1" id="KW-0812">Transmembrane</keyword>
<keyword evidence="3" id="KW-1185">Reference proteome</keyword>
<feature type="transmembrane region" description="Helical" evidence="1">
    <location>
        <begin position="20"/>
        <end position="40"/>
    </location>
</feature>
<organism evidence="2 3">
    <name type="scientific">Luteimonas lutimaris</name>
    <dbReference type="NCBI Taxonomy" id="698645"/>
    <lineage>
        <taxon>Bacteria</taxon>
        <taxon>Pseudomonadati</taxon>
        <taxon>Pseudomonadota</taxon>
        <taxon>Gammaproteobacteria</taxon>
        <taxon>Lysobacterales</taxon>
        <taxon>Lysobacteraceae</taxon>
        <taxon>Luteimonas</taxon>
    </lineage>
</organism>
<dbReference type="InterPro" id="IPR002321">
    <property type="entry name" value="Cyt_c_II"/>
</dbReference>
<dbReference type="PROSITE" id="PS51009">
    <property type="entry name" value="CYTCII"/>
    <property type="match status" value="1"/>
</dbReference>
<evidence type="ECO:0000313" key="2">
    <source>
        <dbReference type="EMBL" id="GAA3919774.1"/>
    </source>
</evidence>
<evidence type="ECO:0000313" key="3">
    <source>
        <dbReference type="Proteomes" id="UP001501727"/>
    </source>
</evidence>
<reference evidence="3" key="1">
    <citation type="journal article" date="2019" name="Int. J. Syst. Evol. Microbiol.">
        <title>The Global Catalogue of Microorganisms (GCM) 10K type strain sequencing project: providing services to taxonomists for standard genome sequencing and annotation.</title>
        <authorList>
            <consortium name="The Broad Institute Genomics Platform"/>
            <consortium name="The Broad Institute Genome Sequencing Center for Infectious Disease"/>
            <person name="Wu L."/>
            <person name="Ma J."/>
        </authorList>
    </citation>
    <scope>NUCLEOTIDE SEQUENCE [LARGE SCALE GENOMIC DNA]</scope>
    <source>
        <strain evidence="3">JCM 16916</strain>
    </source>
</reference>